<name>A0A3D4V5Q5_9BACT</name>
<protein>
    <submittedName>
        <fullName evidence="2">Uncharacterized protein</fullName>
    </submittedName>
</protein>
<dbReference type="AlphaFoldDB" id="A0A3D4V5Q5"/>
<dbReference type="EMBL" id="DPIY01000005">
    <property type="protein sequence ID" value="HCT56456.1"/>
    <property type="molecule type" value="Genomic_DNA"/>
</dbReference>
<comment type="caution">
    <text evidence="2">The sequence shown here is derived from an EMBL/GenBank/DDBJ whole genome shotgun (WGS) entry which is preliminary data.</text>
</comment>
<accession>A0A3D4V5Q5</accession>
<organism evidence="2 3">
    <name type="scientific">Gemmatimonas aurantiaca</name>
    <dbReference type="NCBI Taxonomy" id="173480"/>
    <lineage>
        <taxon>Bacteria</taxon>
        <taxon>Pseudomonadati</taxon>
        <taxon>Gemmatimonadota</taxon>
        <taxon>Gemmatimonadia</taxon>
        <taxon>Gemmatimonadales</taxon>
        <taxon>Gemmatimonadaceae</taxon>
        <taxon>Gemmatimonas</taxon>
    </lineage>
</organism>
<sequence>MTAPRPPYDVYVQHAKDPAAAAKPRYDLNSADDAAVQVLAQLIDIPTAVRAMARPVDPAQPPLLRHTHDDPAKPPLLRQPAAAPPVAAAPPYVAAAPSAAAPPSPAAVGKFVVGAALYPAGVAPEPLKEMHPESRQHDLDVGVRMPAKDVLEALRVEIGATLKRSGVGGMTMDTASMKAEVVKRGDPAGAAAMFPGEPQDYNDAQRAEVGRWAEKSAIWVCLPQPDPKKARLVEFFSDVCRIDQVHHSSIASGKDVICAGEWIIEKGKLKALSANSGHYQPTMDHLIKAARYLVEAWQPDTTVLLWHKASAAWVDVKIRAFVDDPKQNNTCKVHYNAPD</sequence>
<evidence type="ECO:0000313" key="2">
    <source>
        <dbReference type="EMBL" id="HCT56456.1"/>
    </source>
</evidence>
<proteinExistence type="predicted"/>
<dbReference type="Proteomes" id="UP000264071">
    <property type="component" value="Unassembled WGS sequence"/>
</dbReference>
<reference evidence="2 3" key="1">
    <citation type="journal article" date="2018" name="Nat. Biotechnol.">
        <title>A standardized bacterial taxonomy based on genome phylogeny substantially revises the tree of life.</title>
        <authorList>
            <person name="Parks D.H."/>
            <person name="Chuvochina M."/>
            <person name="Waite D.W."/>
            <person name="Rinke C."/>
            <person name="Skarshewski A."/>
            <person name="Chaumeil P.A."/>
            <person name="Hugenholtz P."/>
        </authorList>
    </citation>
    <scope>NUCLEOTIDE SEQUENCE [LARGE SCALE GENOMIC DNA]</scope>
    <source>
        <strain evidence="2">UBA8844</strain>
    </source>
</reference>
<gene>
    <name evidence="2" type="ORF">DGD08_04505</name>
</gene>
<evidence type="ECO:0000256" key="1">
    <source>
        <dbReference type="SAM" id="MobiDB-lite"/>
    </source>
</evidence>
<evidence type="ECO:0000313" key="3">
    <source>
        <dbReference type="Proteomes" id="UP000264071"/>
    </source>
</evidence>
<feature type="region of interest" description="Disordered" evidence="1">
    <location>
        <begin position="58"/>
        <end position="83"/>
    </location>
</feature>